<accession>A0ABR0WLH0</accession>
<dbReference type="Proteomes" id="UP001318860">
    <property type="component" value="Unassembled WGS sequence"/>
</dbReference>
<dbReference type="EMBL" id="JABTTQ020000010">
    <property type="protein sequence ID" value="KAK6146965.1"/>
    <property type="molecule type" value="Genomic_DNA"/>
</dbReference>
<sequence>MSTATATAPNVENPTDLNLTPPSTEDASSTQQPLSSSVGGDESKGKPSAVASKTSDVDEGGVVTDIQKKMKRAERFGTQVHLSEEEKRNSRAERFGTGSALNGLDSSKQSEELKRKARAERFGVVQSAPADEEVKKKARLARFGSSAPTDPAEEDKKKARALRFSQPDSSSKPNGEGNVEVKTAIAGKAGGGT</sequence>
<organism evidence="3 4">
    <name type="scientific">Rehmannia glutinosa</name>
    <name type="common">Chinese foxglove</name>
    <dbReference type="NCBI Taxonomy" id="99300"/>
    <lineage>
        <taxon>Eukaryota</taxon>
        <taxon>Viridiplantae</taxon>
        <taxon>Streptophyta</taxon>
        <taxon>Embryophyta</taxon>
        <taxon>Tracheophyta</taxon>
        <taxon>Spermatophyta</taxon>
        <taxon>Magnoliopsida</taxon>
        <taxon>eudicotyledons</taxon>
        <taxon>Gunneridae</taxon>
        <taxon>Pentapetalae</taxon>
        <taxon>asterids</taxon>
        <taxon>lamiids</taxon>
        <taxon>Lamiales</taxon>
        <taxon>Orobanchaceae</taxon>
        <taxon>Rehmannieae</taxon>
        <taxon>Rehmannia</taxon>
    </lineage>
</organism>
<feature type="compositionally biased region" description="Polar residues" evidence="1">
    <location>
        <begin position="1"/>
        <end position="38"/>
    </location>
</feature>
<reference evidence="3 4" key="1">
    <citation type="journal article" date="2021" name="Comput. Struct. Biotechnol. J.">
        <title>De novo genome assembly of the potent medicinal plant Rehmannia glutinosa using nanopore technology.</title>
        <authorList>
            <person name="Ma L."/>
            <person name="Dong C."/>
            <person name="Song C."/>
            <person name="Wang X."/>
            <person name="Zheng X."/>
            <person name="Niu Y."/>
            <person name="Chen S."/>
            <person name="Feng W."/>
        </authorList>
    </citation>
    <scope>NUCLEOTIDE SEQUENCE [LARGE SCALE GENOMIC DNA]</scope>
    <source>
        <strain evidence="3">DH-2019</strain>
    </source>
</reference>
<dbReference type="InterPro" id="IPR040746">
    <property type="entry name" value="THO1_MOS11_C"/>
</dbReference>
<feature type="domain" description="THO1-MOS11 C-terminal" evidence="2">
    <location>
        <begin position="63"/>
        <end position="96"/>
    </location>
</feature>
<dbReference type="PANTHER" id="PTHR47701">
    <property type="entry name" value="PROTEIN MODIFIER OF SNC1 11"/>
    <property type="match status" value="1"/>
</dbReference>
<gene>
    <name evidence="3" type="ORF">DH2020_017877</name>
</gene>
<dbReference type="Pfam" id="PF18592">
    <property type="entry name" value="Tho1_MOS11_C"/>
    <property type="match status" value="1"/>
</dbReference>
<evidence type="ECO:0000313" key="4">
    <source>
        <dbReference type="Proteomes" id="UP001318860"/>
    </source>
</evidence>
<dbReference type="InterPro" id="IPR044209">
    <property type="entry name" value="MOS11"/>
</dbReference>
<keyword evidence="4" id="KW-1185">Reference proteome</keyword>
<feature type="compositionally biased region" description="Basic and acidic residues" evidence="1">
    <location>
        <begin position="82"/>
        <end position="94"/>
    </location>
</feature>
<evidence type="ECO:0000256" key="1">
    <source>
        <dbReference type="SAM" id="MobiDB-lite"/>
    </source>
</evidence>
<evidence type="ECO:0000313" key="3">
    <source>
        <dbReference type="EMBL" id="KAK6146965.1"/>
    </source>
</evidence>
<evidence type="ECO:0000259" key="2">
    <source>
        <dbReference type="Pfam" id="PF18592"/>
    </source>
</evidence>
<protein>
    <recommendedName>
        <fullName evidence="2">THO1-MOS11 C-terminal domain-containing protein</fullName>
    </recommendedName>
</protein>
<feature type="region of interest" description="Disordered" evidence="1">
    <location>
        <begin position="1"/>
        <end position="193"/>
    </location>
</feature>
<dbReference type="PANTHER" id="PTHR47701:SF2">
    <property type="entry name" value="PROTEIN MODIFIER OF SNC1 11"/>
    <property type="match status" value="1"/>
</dbReference>
<comment type="caution">
    <text evidence="3">The sequence shown here is derived from an EMBL/GenBank/DDBJ whole genome shotgun (WGS) entry which is preliminary data.</text>
</comment>
<name>A0ABR0WLH0_REHGL</name>
<proteinExistence type="predicted"/>